<feature type="transmembrane region" description="Helical" evidence="1">
    <location>
        <begin position="6"/>
        <end position="25"/>
    </location>
</feature>
<dbReference type="InterPro" id="IPR000157">
    <property type="entry name" value="TIR_dom"/>
</dbReference>
<name>A0A553YKU6_9ACTN</name>
<feature type="domain" description="TIR" evidence="2">
    <location>
        <begin position="53"/>
        <end position="184"/>
    </location>
</feature>
<protein>
    <submittedName>
        <fullName evidence="3">Toll/interleukin-1 receptor domain-containing protein</fullName>
    </submittedName>
</protein>
<dbReference type="InterPro" id="IPR035897">
    <property type="entry name" value="Toll_tir_struct_dom_sf"/>
</dbReference>
<dbReference type="SMART" id="SM00255">
    <property type="entry name" value="TIR"/>
    <property type="match status" value="1"/>
</dbReference>
<dbReference type="AlphaFoldDB" id="A0A553YKU6"/>
<keyword evidence="1" id="KW-0812">Transmembrane</keyword>
<keyword evidence="1" id="KW-1133">Transmembrane helix</keyword>
<accession>A0A553YKU6</accession>
<dbReference type="RefSeq" id="WP_143942294.1">
    <property type="nucleotide sequence ID" value="NZ_VKLS01000526.1"/>
</dbReference>
<keyword evidence="4" id="KW-1185">Reference proteome</keyword>
<evidence type="ECO:0000313" key="3">
    <source>
        <dbReference type="EMBL" id="TSB29794.1"/>
    </source>
</evidence>
<reference evidence="3 4" key="1">
    <citation type="submission" date="2019-07" db="EMBL/GenBank/DDBJ databases">
        <title>Draft genome for Streptomyces benahoarensis MZ03-48.</title>
        <authorList>
            <person name="Gonzalez-Pimentel J.L."/>
        </authorList>
    </citation>
    <scope>NUCLEOTIDE SEQUENCE [LARGE SCALE GENOMIC DNA]</scope>
    <source>
        <strain evidence="3 4">MZ03-48</strain>
    </source>
</reference>
<dbReference type="OrthoDB" id="3483208at2"/>
<dbReference type="SUPFAM" id="SSF52200">
    <property type="entry name" value="Toll/Interleukin receptor TIR domain"/>
    <property type="match status" value="1"/>
</dbReference>
<dbReference type="Pfam" id="PF13676">
    <property type="entry name" value="TIR_2"/>
    <property type="match status" value="1"/>
</dbReference>
<dbReference type="EMBL" id="VKLS01000526">
    <property type="protein sequence ID" value="TSB29794.1"/>
    <property type="molecule type" value="Genomic_DNA"/>
</dbReference>
<gene>
    <name evidence="3" type="ORF">FNZ23_26305</name>
</gene>
<dbReference type="Proteomes" id="UP000320888">
    <property type="component" value="Unassembled WGS sequence"/>
</dbReference>
<evidence type="ECO:0000259" key="2">
    <source>
        <dbReference type="SMART" id="SM00255"/>
    </source>
</evidence>
<keyword evidence="3" id="KW-0675">Receptor</keyword>
<comment type="caution">
    <text evidence="3">The sequence shown here is derived from an EMBL/GenBank/DDBJ whole genome shotgun (WGS) entry which is preliminary data.</text>
</comment>
<keyword evidence="1" id="KW-0472">Membrane</keyword>
<evidence type="ECO:0000313" key="4">
    <source>
        <dbReference type="Proteomes" id="UP000320888"/>
    </source>
</evidence>
<sequence>MLDDVIAVISGATALASAYFGYVAVRGQIRRRRPPDPVEPPVPEPPVPDPAPGYDVFLSYADADADTARRLADRLRDAGLEVFLDAWIGPGLVASLEKERALLASANGVLLFSRATMADPAIRDEYAALLQRDHSGGRRFVPVLTDDVLLPPFARIRRPLDLRDLGADAFDAQLAALVRAVRPHEAAGPGGGATPRTAP</sequence>
<organism evidence="3 4">
    <name type="scientific">Streptomyces benahoarensis</name>
    <dbReference type="NCBI Taxonomy" id="2595054"/>
    <lineage>
        <taxon>Bacteria</taxon>
        <taxon>Bacillati</taxon>
        <taxon>Actinomycetota</taxon>
        <taxon>Actinomycetes</taxon>
        <taxon>Kitasatosporales</taxon>
        <taxon>Streptomycetaceae</taxon>
        <taxon>Streptomyces</taxon>
    </lineage>
</organism>
<evidence type="ECO:0000256" key="1">
    <source>
        <dbReference type="SAM" id="Phobius"/>
    </source>
</evidence>
<proteinExistence type="predicted"/>
<dbReference type="Gene3D" id="3.40.50.10140">
    <property type="entry name" value="Toll/interleukin-1 receptor homology (TIR) domain"/>
    <property type="match status" value="1"/>
</dbReference>
<dbReference type="GO" id="GO:0007165">
    <property type="term" value="P:signal transduction"/>
    <property type="evidence" value="ECO:0007669"/>
    <property type="project" value="InterPro"/>
</dbReference>